<feature type="domain" description="Lipase" evidence="6">
    <location>
        <begin position="57"/>
        <end position="330"/>
    </location>
</feature>
<dbReference type="AlphaFoldDB" id="A0A226EUK7"/>
<evidence type="ECO:0000256" key="1">
    <source>
        <dbReference type="ARBA" id="ARBA00004613"/>
    </source>
</evidence>
<protein>
    <submittedName>
        <fullName evidence="7">Pancreatic lipase-related protein 2</fullName>
    </submittedName>
</protein>
<evidence type="ECO:0000313" key="8">
    <source>
        <dbReference type="Proteomes" id="UP000198287"/>
    </source>
</evidence>
<feature type="signal peptide" evidence="5">
    <location>
        <begin position="1"/>
        <end position="19"/>
    </location>
</feature>
<evidence type="ECO:0000259" key="6">
    <source>
        <dbReference type="Pfam" id="PF00151"/>
    </source>
</evidence>
<dbReference type="InterPro" id="IPR033906">
    <property type="entry name" value="Lipase_N"/>
</dbReference>
<sequence>MSKHLGFFVLAALIALGYSKSIDSSKDVVWFPNPNGDGTLIPAQLTPSPGAMAGNPEDIHFMLYTKNNKDTHDEIFADNVESIDQSNFIDGAPVKLLIHGFGADVDRSSFPKDLRSEYVKDTMEETYNVIIMNWSILSAAPDYFTAVANAQIASAEAAKLLKFLVDLEKTTWDKVHLIGYSLGGQVVGQVGNHIKQMSGIVSRITSLDPALPLFDVADPANRTTLDDALFVDVVHTAANGLLGFWDPIGHIDWYPNGGRYQPGACAHGRAPAMFIESVFSQVKFLGRPCEDYEKYKNGDCDSNPHEEMGHHTPSSASGIYFLDSNAESPFAQGPQ</sequence>
<comment type="caution">
    <text evidence="7">The sequence shown here is derived from an EMBL/GenBank/DDBJ whole genome shotgun (WGS) entry which is preliminary data.</text>
</comment>
<dbReference type="OMA" id="FCSHERA"/>
<keyword evidence="8" id="KW-1185">Reference proteome</keyword>
<dbReference type="GO" id="GO:0017171">
    <property type="term" value="F:serine hydrolase activity"/>
    <property type="evidence" value="ECO:0007669"/>
    <property type="project" value="TreeGrafter"/>
</dbReference>
<reference evidence="7 8" key="1">
    <citation type="submission" date="2015-12" db="EMBL/GenBank/DDBJ databases">
        <title>The genome of Folsomia candida.</title>
        <authorList>
            <person name="Faddeeva A."/>
            <person name="Derks M.F."/>
            <person name="Anvar Y."/>
            <person name="Smit S."/>
            <person name="Van Straalen N."/>
            <person name="Roelofs D."/>
        </authorList>
    </citation>
    <scope>NUCLEOTIDE SEQUENCE [LARGE SCALE GENOMIC DNA]</scope>
    <source>
        <strain evidence="7 8">VU population</strain>
        <tissue evidence="7">Whole body</tissue>
    </source>
</reference>
<dbReference type="Proteomes" id="UP000198287">
    <property type="component" value="Unassembled WGS sequence"/>
</dbReference>
<dbReference type="EMBL" id="LNIX01000002">
    <property type="protein sequence ID" value="OXA60306.1"/>
    <property type="molecule type" value="Genomic_DNA"/>
</dbReference>
<dbReference type="InterPro" id="IPR029058">
    <property type="entry name" value="AB_hydrolase_fold"/>
</dbReference>
<evidence type="ECO:0000256" key="4">
    <source>
        <dbReference type="RuleBase" id="RU004262"/>
    </source>
</evidence>
<keyword evidence="5" id="KW-0732">Signal</keyword>
<accession>A0A226EUK7</accession>
<dbReference type="PANTHER" id="PTHR11610:SF173">
    <property type="entry name" value="LIPASE DOMAIN-CONTAINING PROTEIN-RELATED"/>
    <property type="match status" value="1"/>
</dbReference>
<dbReference type="SUPFAM" id="SSF53474">
    <property type="entry name" value="alpha/beta-Hydrolases"/>
    <property type="match status" value="1"/>
</dbReference>
<evidence type="ECO:0000256" key="3">
    <source>
        <dbReference type="ARBA" id="ARBA00022525"/>
    </source>
</evidence>
<dbReference type="GO" id="GO:0016298">
    <property type="term" value="F:lipase activity"/>
    <property type="evidence" value="ECO:0007669"/>
    <property type="project" value="InterPro"/>
</dbReference>
<evidence type="ECO:0000313" key="7">
    <source>
        <dbReference type="EMBL" id="OXA60306.1"/>
    </source>
</evidence>
<comment type="similarity">
    <text evidence="2 4">Belongs to the AB hydrolase superfamily. Lipase family.</text>
</comment>
<name>A0A226EUK7_FOLCA</name>
<dbReference type="CDD" id="cd00707">
    <property type="entry name" value="Pancreat_lipase_like"/>
    <property type="match status" value="1"/>
</dbReference>
<proteinExistence type="inferred from homology"/>
<feature type="chain" id="PRO_5013370791" evidence="5">
    <location>
        <begin position="20"/>
        <end position="335"/>
    </location>
</feature>
<dbReference type="STRING" id="158441.A0A226EUK7"/>
<organism evidence="7 8">
    <name type="scientific">Folsomia candida</name>
    <name type="common">Springtail</name>
    <dbReference type="NCBI Taxonomy" id="158441"/>
    <lineage>
        <taxon>Eukaryota</taxon>
        <taxon>Metazoa</taxon>
        <taxon>Ecdysozoa</taxon>
        <taxon>Arthropoda</taxon>
        <taxon>Hexapoda</taxon>
        <taxon>Collembola</taxon>
        <taxon>Entomobryomorpha</taxon>
        <taxon>Isotomoidea</taxon>
        <taxon>Isotomidae</taxon>
        <taxon>Proisotominae</taxon>
        <taxon>Folsomia</taxon>
    </lineage>
</organism>
<dbReference type="InterPro" id="IPR013818">
    <property type="entry name" value="Lipase"/>
</dbReference>
<evidence type="ECO:0000256" key="5">
    <source>
        <dbReference type="SAM" id="SignalP"/>
    </source>
</evidence>
<keyword evidence="3" id="KW-0964">Secreted</keyword>
<evidence type="ECO:0000256" key="2">
    <source>
        <dbReference type="ARBA" id="ARBA00010701"/>
    </source>
</evidence>
<dbReference type="Pfam" id="PF00151">
    <property type="entry name" value="Lipase"/>
    <property type="match status" value="1"/>
</dbReference>
<dbReference type="InterPro" id="IPR000734">
    <property type="entry name" value="TAG_lipase"/>
</dbReference>
<gene>
    <name evidence="7" type="ORF">Fcan01_05720</name>
</gene>
<dbReference type="GO" id="GO:0005615">
    <property type="term" value="C:extracellular space"/>
    <property type="evidence" value="ECO:0007669"/>
    <property type="project" value="TreeGrafter"/>
</dbReference>
<dbReference type="Gene3D" id="3.40.50.1820">
    <property type="entry name" value="alpha/beta hydrolase"/>
    <property type="match status" value="1"/>
</dbReference>
<dbReference type="GO" id="GO:0016042">
    <property type="term" value="P:lipid catabolic process"/>
    <property type="evidence" value="ECO:0007669"/>
    <property type="project" value="TreeGrafter"/>
</dbReference>
<comment type="subcellular location">
    <subcellularLocation>
        <location evidence="1">Secreted</location>
    </subcellularLocation>
</comment>
<dbReference type="PANTHER" id="PTHR11610">
    <property type="entry name" value="LIPASE"/>
    <property type="match status" value="1"/>
</dbReference>
<dbReference type="OrthoDB" id="199913at2759"/>